<proteinExistence type="evidence at transcript level"/>
<sequence length="42" mass="4949">MKVIFKFSVIFLLRSRVLLITLFYKCIILLILCVSIYSTLHS</sequence>
<evidence type="ECO:0000256" key="1">
    <source>
        <dbReference type="SAM" id="Phobius"/>
    </source>
</evidence>
<accession>I3T2Z5</accession>
<keyword evidence="1" id="KW-1133">Transmembrane helix</keyword>
<reference evidence="2" key="1">
    <citation type="submission" date="2012-05" db="EMBL/GenBank/DDBJ databases">
        <authorList>
            <person name="Krishnakumar V."/>
            <person name="Cheung F."/>
            <person name="Xiao Y."/>
            <person name="Chan A."/>
            <person name="Moskal W.A."/>
            <person name="Town C.D."/>
        </authorList>
    </citation>
    <scope>NUCLEOTIDE SEQUENCE</scope>
</reference>
<name>I3T2Z5_MEDTR</name>
<evidence type="ECO:0008006" key="3">
    <source>
        <dbReference type="Google" id="ProtNLM"/>
    </source>
</evidence>
<keyword evidence="1" id="KW-0812">Transmembrane</keyword>
<feature type="transmembrane region" description="Helical" evidence="1">
    <location>
        <begin position="21"/>
        <end position="40"/>
    </location>
</feature>
<dbReference type="AlphaFoldDB" id="I3T2Z5"/>
<organism evidence="2">
    <name type="scientific">Medicago truncatula</name>
    <name type="common">Barrel medic</name>
    <name type="synonym">Medicago tribuloides</name>
    <dbReference type="NCBI Taxonomy" id="3880"/>
    <lineage>
        <taxon>Eukaryota</taxon>
        <taxon>Viridiplantae</taxon>
        <taxon>Streptophyta</taxon>
        <taxon>Embryophyta</taxon>
        <taxon>Tracheophyta</taxon>
        <taxon>Spermatophyta</taxon>
        <taxon>Magnoliopsida</taxon>
        <taxon>eudicotyledons</taxon>
        <taxon>Gunneridae</taxon>
        <taxon>Pentapetalae</taxon>
        <taxon>rosids</taxon>
        <taxon>fabids</taxon>
        <taxon>Fabales</taxon>
        <taxon>Fabaceae</taxon>
        <taxon>Papilionoideae</taxon>
        <taxon>50 kb inversion clade</taxon>
        <taxon>NPAAA clade</taxon>
        <taxon>Hologalegina</taxon>
        <taxon>IRL clade</taxon>
        <taxon>Trifolieae</taxon>
        <taxon>Medicago</taxon>
    </lineage>
</organism>
<dbReference type="EMBL" id="BT147093">
    <property type="protein sequence ID" value="AFK46887.1"/>
    <property type="molecule type" value="mRNA"/>
</dbReference>
<evidence type="ECO:0000313" key="2">
    <source>
        <dbReference type="EMBL" id="AFK46887.1"/>
    </source>
</evidence>
<keyword evidence="1" id="KW-0472">Membrane</keyword>
<protein>
    <recommendedName>
        <fullName evidence="3">Transmembrane protein</fullName>
    </recommendedName>
</protein>